<dbReference type="SUPFAM" id="SSF52172">
    <property type="entry name" value="CheY-like"/>
    <property type="match status" value="1"/>
</dbReference>
<dbReference type="Gene3D" id="3.40.50.2300">
    <property type="match status" value="1"/>
</dbReference>
<feature type="domain" description="Response regulatory" evidence="10">
    <location>
        <begin position="12"/>
        <end position="126"/>
    </location>
</feature>
<evidence type="ECO:0000256" key="2">
    <source>
        <dbReference type="ARBA" id="ARBA00012438"/>
    </source>
</evidence>
<evidence type="ECO:0000259" key="10">
    <source>
        <dbReference type="PROSITE" id="PS50110"/>
    </source>
</evidence>
<protein>
    <recommendedName>
        <fullName evidence="2">histidine kinase</fullName>
        <ecNumber evidence="2">2.7.13.3</ecNumber>
    </recommendedName>
</protein>
<keyword evidence="4" id="KW-0902">Two-component regulatory system</keyword>
<dbReference type="InterPro" id="IPR013656">
    <property type="entry name" value="PAS_4"/>
</dbReference>
<dbReference type="InterPro" id="IPR035965">
    <property type="entry name" value="PAS-like_dom_sf"/>
</dbReference>
<feature type="domain" description="PAC" evidence="11">
    <location>
        <begin position="370"/>
        <end position="422"/>
    </location>
</feature>
<dbReference type="EC" id="2.7.13.3" evidence="2"/>
<dbReference type="InterPro" id="IPR011006">
    <property type="entry name" value="CheY-like_superfamily"/>
</dbReference>
<keyword evidence="3 7" id="KW-0597">Phosphoprotein</keyword>
<evidence type="ECO:0000259" key="11">
    <source>
        <dbReference type="PROSITE" id="PS50113"/>
    </source>
</evidence>
<dbReference type="PROSITE" id="PS50113">
    <property type="entry name" value="PAC"/>
    <property type="match status" value="2"/>
</dbReference>
<keyword evidence="13" id="KW-1185">Reference proteome</keyword>
<dbReference type="PROSITE" id="PS50109">
    <property type="entry name" value="HIS_KIN"/>
    <property type="match status" value="1"/>
</dbReference>
<dbReference type="PANTHER" id="PTHR43547:SF2">
    <property type="entry name" value="HYBRID SIGNAL TRANSDUCTION HISTIDINE KINASE C"/>
    <property type="match status" value="1"/>
</dbReference>
<dbReference type="Pfam" id="PF08448">
    <property type="entry name" value="PAS_4"/>
    <property type="match status" value="1"/>
</dbReference>
<reference evidence="12 13" key="1">
    <citation type="submission" date="2009-06" db="EMBL/GenBank/DDBJ databases">
        <title>Complete sequence of Desulfovibrio salexigens DSM 2638.</title>
        <authorList>
            <consortium name="US DOE Joint Genome Institute"/>
            <person name="Lucas S."/>
            <person name="Copeland A."/>
            <person name="Lapidus A."/>
            <person name="Glavina del Rio T."/>
            <person name="Tice H."/>
            <person name="Bruce D."/>
            <person name="Goodwin L."/>
            <person name="Pitluck S."/>
            <person name="Munk A.C."/>
            <person name="Brettin T."/>
            <person name="Detter J.C."/>
            <person name="Han C."/>
            <person name="Tapia R."/>
            <person name="Larimer F."/>
            <person name="Land M."/>
            <person name="Hauser L."/>
            <person name="Kyrpides N."/>
            <person name="Anderson I."/>
            <person name="Wall J.D."/>
            <person name="Arkin A.P."/>
            <person name="Dehal P."/>
            <person name="Chivian D."/>
            <person name="Giles B."/>
            <person name="Hazen T.C."/>
        </authorList>
    </citation>
    <scope>NUCLEOTIDE SEQUENCE [LARGE SCALE GENOMIC DNA]</scope>
    <source>
        <strain evidence="13">ATCC 14822 / DSM 2638 / NCIMB 8403 / VKM B-1763</strain>
    </source>
</reference>
<dbReference type="SMART" id="SM00387">
    <property type="entry name" value="HATPase_c"/>
    <property type="match status" value="1"/>
</dbReference>
<dbReference type="InterPro" id="IPR036890">
    <property type="entry name" value="HATPase_C_sf"/>
</dbReference>
<evidence type="ECO:0000256" key="6">
    <source>
        <dbReference type="ARBA" id="ARBA00023163"/>
    </source>
</evidence>
<dbReference type="FunFam" id="3.40.50.2300:FF:000018">
    <property type="entry name" value="DNA-binding transcriptional regulator NtrC"/>
    <property type="match status" value="1"/>
</dbReference>
<dbReference type="InterPro" id="IPR004358">
    <property type="entry name" value="Sig_transdc_His_kin-like_C"/>
</dbReference>
<keyword evidence="5" id="KW-0805">Transcription regulation</keyword>
<dbReference type="GO" id="GO:0000155">
    <property type="term" value="F:phosphorelay sensor kinase activity"/>
    <property type="evidence" value="ECO:0007669"/>
    <property type="project" value="TreeGrafter"/>
</dbReference>
<feature type="domain" description="PAC" evidence="11">
    <location>
        <begin position="248"/>
        <end position="300"/>
    </location>
</feature>
<dbReference type="PANTHER" id="PTHR43547">
    <property type="entry name" value="TWO-COMPONENT HISTIDINE KINASE"/>
    <property type="match status" value="1"/>
</dbReference>
<evidence type="ECO:0000256" key="8">
    <source>
        <dbReference type="SAM" id="Coils"/>
    </source>
</evidence>
<dbReference type="InterPro" id="IPR003594">
    <property type="entry name" value="HATPase_dom"/>
</dbReference>
<evidence type="ECO:0000256" key="5">
    <source>
        <dbReference type="ARBA" id="ARBA00023015"/>
    </source>
</evidence>
<dbReference type="SUPFAM" id="SSF55874">
    <property type="entry name" value="ATPase domain of HSP90 chaperone/DNA topoisomerase II/histidine kinase"/>
    <property type="match status" value="1"/>
</dbReference>
<dbReference type="eggNOG" id="COG2204">
    <property type="taxonomic scope" value="Bacteria"/>
</dbReference>
<dbReference type="InterPro" id="IPR001789">
    <property type="entry name" value="Sig_transdc_resp-reg_receiver"/>
</dbReference>
<dbReference type="EMBL" id="CP001649">
    <property type="protein sequence ID" value="ACS79431.1"/>
    <property type="molecule type" value="Genomic_DNA"/>
</dbReference>
<evidence type="ECO:0000313" key="12">
    <source>
        <dbReference type="EMBL" id="ACS79431.1"/>
    </source>
</evidence>
<name>C6BRJ1_MARSD</name>
<evidence type="ECO:0000256" key="7">
    <source>
        <dbReference type="PROSITE-ProRule" id="PRU00169"/>
    </source>
</evidence>
<dbReference type="eggNOG" id="COG4191">
    <property type="taxonomic scope" value="Bacteria"/>
</dbReference>
<evidence type="ECO:0000259" key="9">
    <source>
        <dbReference type="PROSITE" id="PS50109"/>
    </source>
</evidence>
<feature type="domain" description="Histidine kinase" evidence="9">
    <location>
        <begin position="429"/>
        <end position="644"/>
    </location>
</feature>
<proteinExistence type="predicted"/>
<evidence type="ECO:0000256" key="1">
    <source>
        <dbReference type="ARBA" id="ARBA00000085"/>
    </source>
</evidence>
<dbReference type="PROSITE" id="PS50110">
    <property type="entry name" value="RESPONSE_REGULATORY"/>
    <property type="match status" value="1"/>
</dbReference>
<dbReference type="NCBIfam" id="TIGR00229">
    <property type="entry name" value="sensory_box"/>
    <property type="match status" value="1"/>
</dbReference>
<keyword evidence="8" id="KW-0175">Coiled coil</keyword>
<organism evidence="12 13">
    <name type="scientific">Maridesulfovibrio salexigens (strain ATCC 14822 / DSM 2638 / NCIMB 8403 / VKM B-1763)</name>
    <name type="common">Desulfovibrio salexigens</name>
    <dbReference type="NCBI Taxonomy" id="526222"/>
    <lineage>
        <taxon>Bacteria</taxon>
        <taxon>Pseudomonadati</taxon>
        <taxon>Thermodesulfobacteriota</taxon>
        <taxon>Desulfovibrionia</taxon>
        <taxon>Desulfovibrionales</taxon>
        <taxon>Desulfovibrionaceae</taxon>
        <taxon>Maridesulfovibrio</taxon>
    </lineage>
</organism>
<feature type="modified residue" description="4-aspartylphosphate" evidence="7">
    <location>
        <position position="61"/>
    </location>
</feature>
<gene>
    <name evidence="12" type="ordered locus">Desal_1369</name>
</gene>
<evidence type="ECO:0000256" key="3">
    <source>
        <dbReference type="ARBA" id="ARBA00022553"/>
    </source>
</evidence>
<dbReference type="InterPro" id="IPR000014">
    <property type="entry name" value="PAS"/>
</dbReference>
<evidence type="ECO:0000256" key="4">
    <source>
        <dbReference type="ARBA" id="ARBA00023012"/>
    </source>
</evidence>
<accession>C6BRJ1</accession>
<dbReference type="Gene3D" id="3.30.450.20">
    <property type="entry name" value="PAS domain"/>
    <property type="match status" value="2"/>
</dbReference>
<evidence type="ECO:0000313" key="13">
    <source>
        <dbReference type="Proteomes" id="UP000002601"/>
    </source>
</evidence>
<dbReference type="Pfam" id="PF02518">
    <property type="entry name" value="HATPase_c"/>
    <property type="match status" value="1"/>
</dbReference>
<dbReference type="InterPro" id="IPR005467">
    <property type="entry name" value="His_kinase_dom"/>
</dbReference>
<dbReference type="SMART" id="SM00448">
    <property type="entry name" value="REC"/>
    <property type="match status" value="1"/>
</dbReference>
<dbReference type="KEGG" id="dsa:Desal_1369"/>
<dbReference type="PRINTS" id="PR00344">
    <property type="entry name" value="BCTRLSENSOR"/>
</dbReference>
<keyword evidence="12" id="KW-0808">Transferase</keyword>
<keyword evidence="12" id="KW-0418">Kinase</keyword>
<dbReference type="HOGENOM" id="CLU_000445_114_72_7"/>
<keyword evidence="6" id="KW-0804">Transcription</keyword>
<dbReference type="Pfam" id="PF00072">
    <property type="entry name" value="Response_reg"/>
    <property type="match status" value="1"/>
</dbReference>
<dbReference type="InterPro" id="IPR000700">
    <property type="entry name" value="PAS-assoc_C"/>
</dbReference>
<feature type="coiled-coil region" evidence="8">
    <location>
        <begin position="128"/>
        <end position="159"/>
    </location>
</feature>
<dbReference type="Pfam" id="PF13426">
    <property type="entry name" value="PAS_9"/>
    <property type="match status" value="1"/>
</dbReference>
<comment type="catalytic activity">
    <reaction evidence="1">
        <text>ATP + protein L-histidine = ADP + protein N-phospho-L-histidine.</text>
        <dbReference type="EC" id="2.7.13.3"/>
    </reaction>
</comment>
<dbReference type="CDD" id="cd17536">
    <property type="entry name" value="REC_YesN-like"/>
    <property type="match status" value="1"/>
</dbReference>
<sequence length="656" mass="73350">MTLRGAVMSDNKIMLVDDEEGLRRFLGLTLMDFGYTVETAENGVEALKLLENFHPDIIVTDIKMPRMDGIDLLKAIKEDHPHIEVIMLTGHGDLDLAIESLKNDAADFITKPVDDDVLELSLERVMEKIHLKRQVKEYTENLEKMVEEKTSRIVELERQNAACQVVEGITDALSNAAHEVESESSMFNELPCLVSIHNRYLEIVATNKLLKERLGDVVGKNSFDIYSDRTSAGNACPVQLTFQTGKGQRSKETFITEDGEEIPVTVYTAPIPAKNGEIELVLDISVDMTELQRLRDELLETQSKFQRLFDEAPCYISVQNKDYTIAEVNRRFKDDFLEPIGGTCYSSYKHRDTPCDECPVQRTFKDGESHQMETVVTTKNGEQKNMLVWSAPLRNAYGEIKQVMEMSTDITEIRRLQDHLTSLGFMLGSMSHGVKGMLTALDGGLYRLESGLRKNDSTRVEDATKTLKDVVGRVKKMVLDILYYAKSREIETETIGAGNFLRDTAALIATKAAAANVSYNIDIPKELGNIEIDTSSMSAALVNFLENAVDACDSPLPDKEYSINISAREIADEIEIKISDNGSGMDQETREKIFTLFFSSKGKRGTGIGLFISNQTIEQHGGKISVESEPNQGTTFTILLPRKAEIKKQPRPCPCV</sequence>
<dbReference type="SUPFAM" id="SSF55785">
    <property type="entry name" value="PYP-like sensor domain (PAS domain)"/>
    <property type="match status" value="2"/>
</dbReference>
<dbReference type="AlphaFoldDB" id="C6BRJ1"/>
<dbReference type="Proteomes" id="UP000002601">
    <property type="component" value="Chromosome"/>
</dbReference>
<dbReference type="Gene3D" id="3.30.565.10">
    <property type="entry name" value="Histidine kinase-like ATPase, C-terminal domain"/>
    <property type="match status" value="1"/>
</dbReference>
<dbReference type="STRING" id="526222.Desal_1369"/>